<evidence type="ECO:0000259" key="5">
    <source>
        <dbReference type="PROSITE" id="PS50110"/>
    </source>
</evidence>
<dbReference type="GO" id="GO:0000160">
    <property type="term" value="P:phosphorelay signal transduction system"/>
    <property type="evidence" value="ECO:0007669"/>
    <property type="project" value="UniProtKB-KW"/>
</dbReference>
<dbReference type="Gene3D" id="1.20.120.160">
    <property type="entry name" value="HPT domain"/>
    <property type="match status" value="1"/>
</dbReference>
<reference evidence="7 8" key="1">
    <citation type="submission" date="2016-10" db="EMBL/GenBank/DDBJ databases">
        <authorList>
            <person name="Varghese N."/>
            <person name="Submissions S."/>
        </authorList>
    </citation>
    <scope>NUCLEOTIDE SEQUENCE [LARGE SCALE GENOMIC DNA]</scope>
    <source>
        <strain evidence="7 8">DSM 18839</strain>
    </source>
</reference>
<dbReference type="Pfam" id="PF00072">
    <property type="entry name" value="Response_reg"/>
    <property type="match status" value="1"/>
</dbReference>
<protein>
    <submittedName>
        <fullName evidence="7">Hpt domain-containing protein</fullName>
    </submittedName>
</protein>
<keyword evidence="8" id="KW-1185">Reference proteome</keyword>
<dbReference type="EMBL" id="FNBW01000004">
    <property type="protein sequence ID" value="SDF51284.1"/>
    <property type="molecule type" value="Genomic_DNA"/>
</dbReference>
<dbReference type="InterPro" id="IPR036641">
    <property type="entry name" value="HPT_dom_sf"/>
</dbReference>
<dbReference type="InterPro" id="IPR011006">
    <property type="entry name" value="CheY-like_superfamily"/>
</dbReference>
<dbReference type="PANTHER" id="PTHR43228">
    <property type="entry name" value="TWO-COMPONENT RESPONSE REGULATOR"/>
    <property type="match status" value="1"/>
</dbReference>
<dbReference type="PROSITE" id="PS50894">
    <property type="entry name" value="HPT"/>
    <property type="match status" value="1"/>
</dbReference>
<keyword evidence="1" id="KW-0902">Two-component regulatory system</keyword>
<feature type="modified residue" description="Phosphohistidine" evidence="2">
    <location>
        <position position="231"/>
    </location>
</feature>
<evidence type="ECO:0000256" key="4">
    <source>
        <dbReference type="SAM" id="MobiDB-lite"/>
    </source>
</evidence>
<feature type="domain" description="HPt" evidence="6">
    <location>
        <begin position="190"/>
        <end position="291"/>
    </location>
</feature>
<evidence type="ECO:0000313" key="7">
    <source>
        <dbReference type="EMBL" id="SDF51284.1"/>
    </source>
</evidence>
<dbReference type="Proteomes" id="UP000198615">
    <property type="component" value="Unassembled WGS sequence"/>
</dbReference>
<name>A0A8G2BID1_9PROT</name>
<organism evidence="7 8">
    <name type="scientific">Thalassobaculum litoreum DSM 18839</name>
    <dbReference type="NCBI Taxonomy" id="1123362"/>
    <lineage>
        <taxon>Bacteria</taxon>
        <taxon>Pseudomonadati</taxon>
        <taxon>Pseudomonadota</taxon>
        <taxon>Alphaproteobacteria</taxon>
        <taxon>Rhodospirillales</taxon>
        <taxon>Thalassobaculaceae</taxon>
        <taxon>Thalassobaculum</taxon>
    </lineage>
</organism>
<dbReference type="InterPro" id="IPR052048">
    <property type="entry name" value="ST_Response_Regulator"/>
</dbReference>
<comment type="caution">
    <text evidence="7">The sequence shown here is derived from an EMBL/GenBank/DDBJ whole genome shotgun (WGS) entry which is preliminary data.</text>
</comment>
<dbReference type="RefSeq" id="WP_093149323.1">
    <property type="nucleotide sequence ID" value="NZ_FNBW01000004.1"/>
</dbReference>
<evidence type="ECO:0000256" key="3">
    <source>
        <dbReference type="PROSITE-ProRule" id="PRU00169"/>
    </source>
</evidence>
<sequence length="322" mass="35317">MSTSGANDALFQGLSALVIDDSPLMRQLVRSLLRQFGFAAVDEAADGSAALRQVERHRYDVAICDWMMEPTDGLEFVCALRRHRDPACCGLPVIMVTSVANKARVLAMRGQGVTEYLVKPISAQKLEQRLVAALSRPRSLIQTAGYSGPDRRRPREQTYTGPRRRLADRMADLPWEGDDEEDAISQATEGLPDYSEILQGEVVTLRALLGEVETTAPASEEPWRRIFRIAHDISGQAPSFGHTAAAAVGASLERLLRPVLKTPAVLSLAGGRRVRAVRTHVEALALLLDQGILETSSETDMLVERLRLAVERVRREEAAGST</sequence>
<dbReference type="SUPFAM" id="SSF47226">
    <property type="entry name" value="Histidine-containing phosphotransfer domain, HPT domain"/>
    <property type="match status" value="1"/>
</dbReference>
<evidence type="ECO:0000256" key="2">
    <source>
        <dbReference type="PROSITE-ProRule" id="PRU00110"/>
    </source>
</evidence>
<proteinExistence type="predicted"/>
<dbReference type="SMART" id="SM00448">
    <property type="entry name" value="REC"/>
    <property type="match status" value="1"/>
</dbReference>
<evidence type="ECO:0000313" key="8">
    <source>
        <dbReference type="Proteomes" id="UP000198615"/>
    </source>
</evidence>
<accession>A0A8G2BID1</accession>
<dbReference type="PANTHER" id="PTHR43228:SF1">
    <property type="entry name" value="TWO-COMPONENT RESPONSE REGULATOR ARR22"/>
    <property type="match status" value="1"/>
</dbReference>
<dbReference type="InterPro" id="IPR001789">
    <property type="entry name" value="Sig_transdc_resp-reg_receiver"/>
</dbReference>
<dbReference type="InterPro" id="IPR008207">
    <property type="entry name" value="Sig_transdc_His_kin_Hpt_dom"/>
</dbReference>
<dbReference type="SUPFAM" id="SSF52172">
    <property type="entry name" value="CheY-like"/>
    <property type="match status" value="1"/>
</dbReference>
<feature type="region of interest" description="Disordered" evidence="4">
    <location>
        <begin position="142"/>
        <end position="168"/>
    </location>
</feature>
<keyword evidence="3" id="KW-0597">Phosphoprotein</keyword>
<dbReference type="OrthoDB" id="7569831at2"/>
<feature type="modified residue" description="4-aspartylphosphate" evidence="3">
    <location>
        <position position="65"/>
    </location>
</feature>
<dbReference type="PROSITE" id="PS50110">
    <property type="entry name" value="RESPONSE_REGULATORY"/>
    <property type="match status" value="1"/>
</dbReference>
<dbReference type="Gene3D" id="3.40.50.2300">
    <property type="match status" value="1"/>
</dbReference>
<evidence type="ECO:0000256" key="1">
    <source>
        <dbReference type="ARBA" id="ARBA00023012"/>
    </source>
</evidence>
<dbReference type="AlphaFoldDB" id="A0A8G2BID1"/>
<gene>
    <name evidence="7" type="ORF">SAMN05660686_01494</name>
</gene>
<feature type="domain" description="Response regulatory" evidence="5">
    <location>
        <begin position="15"/>
        <end position="134"/>
    </location>
</feature>
<dbReference type="GO" id="GO:0004672">
    <property type="term" value="F:protein kinase activity"/>
    <property type="evidence" value="ECO:0007669"/>
    <property type="project" value="UniProtKB-ARBA"/>
</dbReference>
<evidence type="ECO:0000259" key="6">
    <source>
        <dbReference type="PROSITE" id="PS50894"/>
    </source>
</evidence>